<dbReference type="Gene3D" id="3.40.50.720">
    <property type="entry name" value="NAD(P)-binding Rossmann-like Domain"/>
    <property type="match status" value="2"/>
</dbReference>
<comment type="caution">
    <text evidence="5">The sequence shown here is derived from an EMBL/GenBank/DDBJ whole genome shotgun (WGS) entry which is preliminary data.</text>
</comment>
<dbReference type="Pfam" id="PF01370">
    <property type="entry name" value="Epimerase"/>
    <property type="match status" value="2"/>
</dbReference>
<dbReference type="Gene3D" id="3.90.25.10">
    <property type="entry name" value="UDP-galactose 4-epimerase, domain 1"/>
    <property type="match status" value="1"/>
</dbReference>
<feature type="domain" description="NAD-dependent epimerase/dehydratase" evidence="4">
    <location>
        <begin position="30"/>
        <end position="192"/>
    </location>
</feature>
<evidence type="ECO:0000313" key="5">
    <source>
        <dbReference type="EMBL" id="KZZ87308.1"/>
    </source>
</evidence>
<dbReference type="Proteomes" id="UP000078544">
    <property type="component" value="Unassembled WGS sequence"/>
</dbReference>
<gene>
    <name evidence="5" type="ORF">AAL_08413</name>
</gene>
<dbReference type="InterPro" id="IPR036291">
    <property type="entry name" value="NAD(P)-bd_dom_sf"/>
</dbReference>
<feature type="compositionally biased region" description="Basic and acidic residues" evidence="3">
    <location>
        <begin position="261"/>
        <end position="274"/>
    </location>
</feature>
<protein>
    <submittedName>
        <fullName evidence="5">NAD(P)-binding domain protein</fullName>
    </submittedName>
</protein>
<evidence type="ECO:0000256" key="3">
    <source>
        <dbReference type="SAM" id="MobiDB-lite"/>
    </source>
</evidence>
<feature type="compositionally biased region" description="Basic and acidic residues" evidence="3">
    <location>
        <begin position="189"/>
        <end position="200"/>
    </location>
</feature>
<sequence>MTVISRHITLSRPPTPADDALPTTTTTREILVTGGAGFIGSHLVDALLARPDGPLPPGPHQCRQWTKVVVVDNFAAADGDDDDDAPLYGAALKRANVARHLADPRFRLHETDILDAGGLQRVFAQHRVEAVVHLAARAGVRPSIRDPAAYMATNVTGTLNVLECARRFGVRRFVLGSSSSVYGLGGGEGEEKQSGFERSEAGPPQATPGRAAGGTLRTAGHGEGEGKIKEGGFERSEASPPQATPGRAAGGTLRTAGQGEGEGRIKEMGFERSEASPPQATPGRAGHHDDDDDAARHRPRPFSEDDCTTRPMSPYAASKAAAELLCHTYAHLHGVRCVALRFFTVYGPRQRPDLAICNLGRAALIDRRPPQPGDMPVTHADIAKARRVLGYAPRTHIREGIPKFVAWFLASSHGAAGGG</sequence>
<dbReference type="EMBL" id="AZGY01000039">
    <property type="protein sequence ID" value="KZZ87308.1"/>
    <property type="molecule type" value="Genomic_DNA"/>
</dbReference>
<feature type="region of interest" description="Disordered" evidence="3">
    <location>
        <begin position="182"/>
        <end position="310"/>
    </location>
</feature>
<feature type="compositionally biased region" description="Basic and acidic residues" evidence="3">
    <location>
        <begin position="220"/>
        <end position="237"/>
    </location>
</feature>
<evidence type="ECO:0000256" key="2">
    <source>
        <dbReference type="ARBA" id="ARBA00023027"/>
    </source>
</evidence>
<dbReference type="SUPFAM" id="SSF51735">
    <property type="entry name" value="NAD(P)-binding Rossmann-fold domains"/>
    <property type="match status" value="1"/>
</dbReference>
<evidence type="ECO:0000256" key="1">
    <source>
        <dbReference type="ARBA" id="ARBA00007637"/>
    </source>
</evidence>
<dbReference type="InterPro" id="IPR001509">
    <property type="entry name" value="Epimerase_deHydtase"/>
</dbReference>
<feature type="compositionally biased region" description="Low complexity" evidence="3">
    <location>
        <begin position="207"/>
        <end position="219"/>
    </location>
</feature>
<accession>A0A167VBN7</accession>
<dbReference type="AlphaFoldDB" id="A0A167VBN7"/>
<evidence type="ECO:0000259" key="4">
    <source>
        <dbReference type="Pfam" id="PF01370"/>
    </source>
</evidence>
<feature type="domain" description="NAD-dependent epimerase/dehydratase" evidence="4">
    <location>
        <begin position="300"/>
        <end position="352"/>
    </location>
</feature>
<keyword evidence="2" id="KW-0520">NAD</keyword>
<reference evidence="5 6" key="1">
    <citation type="journal article" date="2016" name="Genome Biol. Evol.">
        <title>Divergent and convergent evolution of fungal pathogenicity.</title>
        <authorList>
            <person name="Shang Y."/>
            <person name="Xiao G."/>
            <person name="Zheng P."/>
            <person name="Cen K."/>
            <person name="Zhan S."/>
            <person name="Wang C."/>
        </authorList>
    </citation>
    <scope>NUCLEOTIDE SEQUENCE [LARGE SCALE GENOMIC DNA]</scope>
    <source>
        <strain evidence="5 6">RCEF 2490</strain>
    </source>
</reference>
<feature type="compositionally biased region" description="Low complexity" evidence="3">
    <location>
        <begin position="244"/>
        <end position="257"/>
    </location>
</feature>
<feature type="region of interest" description="Disordered" evidence="3">
    <location>
        <begin position="1"/>
        <end position="21"/>
    </location>
</feature>
<keyword evidence="6" id="KW-1185">Reference proteome</keyword>
<evidence type="ECO:0000313" key="6">
    <source>
        <dbReference type="Proteomes" id="UP000078544"/>
    </source>
</evidence>
<comment type="similarity">
    <text evidence="1">Belongs to the NAD(P)-dependent epimerase/dehydratase family.</text>
</comment>
<dbReference type="OrthoDB" id="202470at2759"/>
<name>A0A167VBN7_9HYPO</name>
<organism evidence="5 6">
    <name type="scientific">Moelleriella libera RCEF 2490</name>
    <dbReference type="NCBI Taxonomy" id="1081109"/>
    <lineage>
        <taxon>Eukaryota</taxon>
        <taxon>Fungi</taxon>
        <taxon>Dikarya</taxon>
        <taxon>Ascomycota</taxon>
        <taxon>Pezizomycotina</taxon>
        <taxon>Sordariomycetes</taxon>
        <taxon>Hypocreomycetidae</taxon>
        <taxon>Hypocreales</taxon>
        <taxon>Clavicipitaceae</taxon>
        <taxon>Moelleriella</taxon>
    </lineage>
</organism>
<dbReference type="STRING" id="1081109.A0A167VBN7"/>
<dbReference type="PANTHER" id="PTHR43574">
    <property type="entry name" value="EPIMERASE-RELATED"/>
    <property type="match status" value="1"/>
</dbReference>
<proteinExistence type="inferred from homology"/>